<feature type="signal peptide" evidence="1">
    <location>
        <begin position="1"/>
        <end position="18"/>
    </location>
</feature>
<dbReference type="EMBL" id="FZQP02001048">
    <property type="protein sequence ID" value="VVC91430.1"/>
    <property type="molecule type" value="Genomic_DNA"/>
</dbReference>
<evidence type="ECO:0000313" key="2">
    <source>
        <dbReference type="EMBL" id="VVC91430.1"/>
    </source>
</evidence>
<feature type="chain" id="PRO_5022965821" evidence="1">
    <location>
        <begin position="19"/>
        <end position="272"/>
    </location>
</feature>
<evidence type="ECO:0000256" key="1">
    <source>
        <dbReference type="SAM" id="SignalP"/>
    </source>
</evidence>
<keyword evidence="3" id="KW-1185">Reference proteome</keyword>
<keyword evidence="1" id="KW-0732">Signal</keyword>
<dbReference type="Gene3D" id="3.15.10.30">
    <property type="entry name" value="Haemolymph juvenile hormone binding protein"/>
    <property type="match status" value="1"/>
</dbReference>
<evidence type="ECO:0000313" key="3">
    <source>
        <dbReference type="Proteomes" id="UP000324832"/>
    </source>
</evidence>
<reference evidence="2 3" key="1">
    <citation type="submission" date="2017-07" db="EMBL/GenBank/DDBJ databases">
        <authorList>
            <person name="Talla V."/>
            <person name="Backstrom N."/>
        </authorList>
    </citation>
    <scope>NUCLEOTIDE SEQUENCE [LARGE SCALE GENOMIC DNA]</scope>
</reference>
<dbReference type="AlphaFoldDB" id="A0A5E4PZQ3"/>
<dbReference type="SMART" id="SM00700">
    <property type="entry name" value="JHBP"/>
    <property type="match status" value="1"/>
</dbReference>
<dbReference type="Pfam" id="PF06585">
    <property type="entry name" value="JHBP"/>
    <property type="match status" value="1"/>
</dbReference>
<dbReference type="OrthoDB" id="7219269at2759"/>
<proteinExistence type="predicted"/>
<sequence>MLCTRSLIILFVSSGVLCDGESLLSSWNPCGHRYDPDCLLNSTAKFLENTANGSLLTPCGRDDPDCLQKSTAKFLENTANGLPAYDIRRIDPLSIPSLDYDLDNGLILHYKNLTVKGLKDQELSQFRIDINEKGVKFQTKANLTAEGEIVIEINKTGRSFSGPFSIKGIALGTMRYGYGISTDDKGVQHFVVGPETISCQAVGEPDVQLNSELKKAIAEGTEVNKGEDYKTKCLEMRQKILCSIVDEAYVSVVHNIRASAKILPKEAFLTGV</sequence>
<dbReference type="InterPro" id="IPR038606">
    <property type="entry name" value="To_sf"/>
</dbReference>
<name>A0A5E4PZQ3_9NEOP</name>
<accession>A0A5E4PZQ3</accession>
<gene>
    <name evidence="2" type="ORF">LSINAPIS_LOCUS4101</name>
</gene>
<dbReference type="Proteomes" id="UP000324832">
    <property type="component" value="Unassembled WGS sequence"/>
</dbReference>
<protein>
    <submittedName>
        <fullName evidence="2">Uncharacterized protein</fullName>
    </submittedName>
</protein>
<dbReference type="InterPro" id="IPR010562">
    <property type="entry name" value="Haemolymph_juvenile_hormone-bd"/>
</dbReference>
<organism evidence="2 3">
    <name type="scientific">Leptidea sinapis</name>
    <dbReference type="NCBI Taxonomy" id="189913"/>
    <lineage>
        <taxon>Eukaryota</taxon>
        <taxon>Metazoa</taxon>
        <taxon>Ecdysozoa</taxon>
        <taxon>Arthropoda</taxon>
        <taxon>Hexapoda</taxon>
        <taxon>Insecta</taxon>
        <taxon>Pterygota</taxon>
        <taxon>Neoptera</taxon>
        <taxon>Endopterygota</taxon>
        <taxon>Lepidoptera</taxon>
        <taxon>Glossata</taxon>
        <taxon>Ditrysia</taxon>
        <taxon>Papilionoidea</taxon>
        <taxon>Pieridae</taxon>
        <taxon>Dismorphiinae</taxon>
        <taxon>Leptidea</taxon>
    </lineage>
</organism>